<dbReference type="Proteomes" id="UP000010824">
    <property type="component" value="Chromosome"/>
</dbReference>
<keyword evidence="2" id="KW-1133">Transmembrane helix</keyword>
<feature type="compositionally biased region" description="Basic and acidic residues" evidence="1">
    <location>
        <begin position="407"/>
        <end position="420"/>
    </location>
</feature>
<evidence type="ECO:0000256" key="2">
    <source>
        <dbReference type="SAM" id="Phobius"/>
    </source>
</evidence>
<dbReference type="KEGG" id="mfo:Metfor_1515"/>
<feature type="transmembrane region" description="Helical" evidence="2">
    <location>
        <begin position="20"/>
        <end position="42"/>
    </location>
</feature>
<feature type="region of interest" description="Disordered" evidence="1">
    <location>
        <begin position="123"/>
        <end position="315"/>
    </location>
</feature>
<keyword evidence="2" id="KW-0472">Membrane</keyword>
<dbReference type="STRING" id="593750.Metfor_1515"/>
<evidence type="ECO:0000256" key="1">
    <source>
        <dbReference type="SAM" id="MobiDB-lite"/>
    </source>
</evidence>
<gene>
    <name evidence="3" type="ordered locus">Metfor_1515</name>
</gene>
<protein>
    <submittedName>
        <fullName evidence="3">Uncharacterized protein</fullName>
    </submittedName>
</protein>
<evidence type="ECO:0000313" key="4">
    <source>
        <dbReference type="Proteomes" id="UP000010824"/>
    </source>
</evidence>
<accession>L0HGU6</accession>
<organism evidence="3 4">
    <name type="scientific">Methanoregula formicica (strain DSM 22288 / NBRC 105244 / SMSP)</name>
    <dbReference type="NCBI Taxonomy" id="593750"/>
    <lineage>
        <taxon>Archaea</taxon>
        <taxon>Methanobacteriati</taxon>
        <taxon>Methanobacteriota</taxon>
        <taxon>Stenosarchaea group</taxon>
        <taxon>Methanomicrobia</taxon>
        <taxon>Methanomicrobiales</taxon>
        <taxon>Methanoregulaceae</taxon>
        <taxon>Methanoregula</taxon>
    </lineage>
</organism>
<feature type="compositionally biased region" description="Low complexity" evidence="1">
    <location>
        <begin position="144"/>
        <end position="168"/>
    </location>
</feature>
<dbReference type="eggNOG" id="arCOG09476">
    <property type="taxonomic scope" value="Archaea"/>
</dbReference>
<dbReference type="EMBL" id="CP003167">
    <property type="protein sequence ID" value="AGB02548.1"/>
    <property type="molecule type" value="Genomic_DNA"/>
</dbReference>
<feature type="region of interest" description="Disordered" evidence="1">
    <location>
        <begin position="401"/>
        <end position="420"/>
    </location>
</feature>
<reference evidence="3 4" key="2">
    <citation type="journal article" date="2014" name="Genome Announc.">
        <title>Complete Genome Sequence of Methanoregula formicica SMSPT, a Mesophilic Hydrogenotrophic Methanogen Isolated from a Methanogenic Upflow Anaerobic Sludge Blanket Reactor.</title>
        <authorList>
            <person name="Yamamoto K."/>
            <person name="Tamaki H."/>
            <person name="Cadillo-Quiroz H."/>
            <person name="Imachi H."/>
            <person name="Kyrpides N."/>
            <person name="Woyke T."/>
            <person name="Goodwin L."/>
            <person name="Zinder S.H."/>
            <person name="Kamagata Y."/>
            <person name="Liu W.T."/>
        </authorList>
    </citation>
    <scope>NUCLEOTIDE SEQUENCE [LARGE SCALE GENOMIC DNA]</scope>
    <source>
        <strain evidence="4">DSM 22288 / NBRC 105244 / SMSP</strain>
    </source>
</reference>
<proteinExistence type="predicted"/>
<dbReference type="InParanoid" id="L0HGU6"/>
<feature type="compositionally biased region" description="Low complexity" evidence="1">
    <location>
        <begin position="70"/>
        <end position="88"/>
    </location>
</feature>
<feature type="region of interest" description="Disordered" evidence="1">
    <location>
        <begin position="70"/>
        <end position="97"/>
    </location>
</feature>
<keyword evidence="4" id="KW-1185">Reference proteome</keyword>
<reference evidence="4" key="1">
    <citation type="submission" date="2011-12" db="EMBL/GenBank/DDBJ databases">
        <title>Complete sequence of Methanoregula formicicum SMSP.</title>
        <authorList>
            <person name="Lucas S."/>
            <person name="Han J."/>
            <person name="Lapidus A."/>
            <person name="Cheng J.-F."/>
            <person name="Goodwin L."/>
            <person name="Pitluck S."/>
            <person name="Peters L."/>
            <person name="Ovchinnikova G."/>
            <person name="Teshima H."/>
            <person name="Detter J.C."/>
            <person name="Han C."/>
            <person name="Tapia R."/>
            <person name="Land M."/>
            <person name="Hauser L."/>
            <person name="Kyrpides N."/>
            <person name="Ivanova N."/>
            <person name="Pagani I."/>
            <person name="Imachi H."/>
            <person name="Tamaki H."/>
            <person name="Sekiguchi Y."/>
            <person name="Kamagata Y."/>
            <person name="Cadillo-Quiroz H."/>
            <person name="Zinder S."/>
            <person name="Liu W.-T."/>
            <person name="Woyke T."/>
        </authorList>
    </citation>
    <scope>NUCLEOTIDE SEQUENCE [LARGE SCALE GENOMIC DNA]</scope>
    <source>
        <strain evidence="4">DSM 22288 / NBRC 105244 / SMSP</strain>
    </source>
</reference>
<sequence length="420" mass="43227" precursor="true">MLCTILTFGLVLIFFDVTLIQLLFMMIVLVIVLPFLIGVVTVDEIRTKLAGKSGFLKRLDEMKFFEKSAPAKGQKPPVKAAAPAQPAKAESKKIPEKTGGFGSRIKSAFSSFGSLGTVLKERSKRGRKVEDINKMLDKTVSEKVPAPTTTPVPAMQQAAPGSASLPSPGGVGGLPADAGDDTLLSLSSDEFDAGLLDGLDDDSPPQMPEEIIPEGPTSGSAADLPAPELSLPSMAEDSPSSDAGGGSLDEFAGLEGSGGLDAEFGDLDNLSLDDIDVDDDMGGETFPSAAASEEAPPSGASAGPAPSAAPAAGAEPVKTAWIASDAPAGADMLSEDQIGVQSDMASFASGAGGTDEDLLSSIASDVKTVKKEKDLSLLRELKDFKAPASQIEDELKGMFDQISTAPAKKDKDKTGPDGIK</sequence>
<evidence type="ECO:0000313" key="3">
    <source>
        <dbReference type="EMBL" id="AGB02548.1"/>
    </source>
</evidence>
<name>L0HGU6_METFS</name>
<dbReference type="AlphaFoldDB" id="L0HGU6"/>
<feature type="compositionally biased region" description="Basic and acidic residues" evidence="1">
    <location>
        <begin position="128"/>
        <end position="141"/>
    </location>
</feature>
<dbReference type="HOGENOM" id="CLU_653171_0_0_2"/>
<feature type="compositionally biased region" description="Low complexity" evidence="1">
    <location>
        <begin position="287"/>
        <end position="315"/>
    </location>
</feature>
<keyword evidence="2" id="KW-0812">Transmembrane</keyword>
<feature type="compositionally biased region" description="Acidic residues" evidence="1">
    <location>
        <begin position="263"/>
        <end position="282"/>
    </location>
</feature>